<evidence type="ECO:0000313" key="3">
    <source>
        <dbReference type="Proteomes" id="UP000298652"/>
    </source>
</evidence>
<feature type="compositionally biased region" description="Basic and acidic residues" evidence="1">
    <location>
        <begin position="1"/>
        <end position="14"/>
    </location>
</feature>
<feature type="region of interest" description="Disordered" evidence="1">
    <location>
        <begin position="33"/>
        <end position="66"/>
    </location>
</feature>
<reference evidence="2" key="1">
    <citation type="submission" date="2019-03" db="EMBL/GenBank/DDBJ databases">
        <title>WGS assembly of Setaria viridis.</title>
        <authorList>
            <person name="Huang P."/>
            <person name="Jenkins J."/>
            <person name="Grimwood J."/>
            <person name="Barry K."/>
            <person name="Healey A."/>
            <person name="Mamidi S."/>
            <person name="Sreedasyam A."/>
            <person name="Shu S."/>
            <person name="Feldman M."/>
            <person name="Wu J."/>
            <person name="Yu Y."/>
            <person name="Chen C."/>
            <person name="Johnson J."/>
            <person name="Rokhsar D."/>
            <person name="Baxter I."/>
            <person name="Schmutz J."/>
            <person name="Brutnell T."/>
            <person name="Kellogg E."/>
        </authorList>
    </citation>
    <scope>NUCLEOTIDE SEQUENCE [LARGE SCALE GENOMIC DNA]</scope>
</reference>
<feature type="region of interest" description="Disordered" evidence="1">
    <location>
        <begin position="1"/>
        <end position="21"/>
    </location>
</feature>
<evidence type="ECO:0000256" key="1">
    <source>
        <dbReference type="SAM" id="MobiDB-lite"/>
    </source>
</evidence>
<dbReference type="Gramene" id="TKW33034">
    <property type="protein sequence ID" value="TKW33034"/>
    <property type="gene ID" value="SEVIR_2G206800v2"/>
</dbReference>
<dbReference type="OMA" id="EVEVTHM"/>
<protein>
    <submittedName>
        <fullName evidence="2">Uncharacterized protein</fullName>
    </submittedName>
</protein>
<feature type="compositionally biased region" description="Basic and acidic residues" evidence="1">
    <location>
        <begin position="45"/>
        <end position="66"/>
    </location>
</feature>
<organism evidence="2 3">
    <name type="scientific">Setaria viridis</name>
    <name type="common">Green bristlegrass</name>
    <name type="synonym">Setaria italica subsp. viridis</name>
    <dbReference type="NCBI Taxonomy" id="4556"/>
    <lineage>
        <taxon>Eukaryota</taxon>
        <taxon>Viridiplantae</taxon>
        <taxon>Streptophyta</taxon>
        <taxon>Embryophyta</taxon>
        <taxon>Tracheophyta</taxon>
        <taxon>Spermatophyta</taxon>
        <taxon>Magnoliopsida</taxon>
        <taxon>Liliopsida</taxon>
        <taxon>Poales</taxon>
        <taxon>Poaceae</taxon>
        <taxon>PACMAD clade</taxon>
        <taxon>Panicoideae</taxon>
        <taxon>Panicodae</taxon>
        <taxon>Paniceae</taxon>
        <taxon>Cenchrinae</taxon>
        <taxon>Setaria</taxon>
    </lineage>
</organism>
<dbReference type="PANTHER" id="PTHR34395:SF15">
    <property type="entry name" value="OS09G0292400 PROTEIN"/>
    <property type="match status" value="1"/>
</dbReference>
<evidence type="ECO:0000313" key="2">
    <source>
        <dbReference type="EMBL" id="TKW33034.1"/>
    </source>
</evidence>
<dbReference type="Proteomes" id="UP000298652">
    <property type="component" value="Chromosome 2"/>
</dbReference>
<dbReference type="EMBL" id="CM016553">
    <property type="protein sequence ID" value="TKW33034.1"/>
    <property type="molecule type" value="Genomic_DNA"/>
</dbReference>
<name>A0A4U6VVL2_SETVI</name>
<dbReference type="PANTHER" id="PTHR34395">
    <property type="entry name" value="OS11G0427500 PROTEIN"/>
    <property type="match status" value="1"/>
</dbReference>
<gene>
    <name evidence="2" type="ORF">SEVIR_2G206800v2</name>
</gene>
<keyword evidence="3" id="KW-1185">Reference proteome</keyword>
<sequence>MAASRKKLEKEGQRPRKSAKIKGMIETFLEMRTKQAEDEATQLARENEAREKESREKEARDKEATKGDEFSIKRCILVINTMEVTKQEKVKTYAVFTKSKENRETFIYTSEEDQESALIWLRNEIA</sequence>
<proteinExistence type="predicted"/>
<accession>A0A4U6VVL2</accession>
<dbReference type="AlphaFoldDB" id="A0A4U6VVL2"/>